<accession>A0A5N5QBL3</accession>
<dbReference type="PRINTS" id="PR00469">
    <property type="entry name" value="PNDRDTASEII"/>
</dbReference>
<dbReference type="Proteomes" id="UP000383932">
    <property type="component" value="Unassembled WGS sequence"/>
</dbReference>
<evidence type="ECO:0000259" key="5">
    <source>
        <dbReference type="Pfam" id="PF07992"/>
    </source>
</evidence>
<dbReference type="Pfam" id="PF07992">
    <property type="entry name" value="Pyr_redox_2"/>
    <property type="match status" value="1"/>
</dbReference>
<comment type="caution">
    <text evidence="6">The sequence shown here is derived from an EMBL/GenBank/DDBJ whole genome shotgun (WGS) entry which is preliminary data.</text>
</comment>
<keyword evidence="4" id="KW-0560">Oxidoreductase</keyword>
<dbReference type="GO" id="GO:0004174">
    <property type="term" value="F:electron-transferring-flavoprotein dehydrogenase activity"/>
    <property type="evidence" value="ECO:0007669"/>
    <property type="project" value="TreeGrafter"/>
</dbReference>
<dbReference type="PRINTS" id="PR00368">
    <property type="entry name" value="FADPNR"/>
</dbReference>
<dbReference type="PANTHER" id="PTHR43735">
    <property type="entry name" value="APOPTOSIS-INDUCING FACTOR 1"/>
    <property type="match status" value="1"/>
</dbReference>
<dbReference type="InterPro" id="IPR036188">
    <property type="entry name" value="FAD/NAD-bd_sf"/>
</dbReference>
<sequence>MSGNKQNIVVVGSGGGGVPLVQALQKQINAATHQIVVIEKRDYYAHWPALIRASVTSDGSVEQTALIPLDRAFAPSVRLIHSSAKQITPTEVITDSGEHVPYAQLVLATGSLWNGAFALPDSRIEAMEHLRAFRKQLQESNNIVILGGGSIGVEYAGELAFYYPEKKVTIVHGPTALMNDVYPAKFRNSLLDGVKKMGVDVIFGDRISTSAISEEGFLTTEKGQRVRAGLVINATGGRPNSAVVSTLDDSAVTARGTVLVTPELNVKLASGARNVWAMGDIIDWPEQKMFAKVSRAHAPLVAANIIAAIGGTKLKSYKGMFEAILVTIGPKGGRASIPILGGIVGGDWMTSKAKSVDLFIKPIRKSLGYGETESRSGPSNILLGAGLLVVPVAYVLYKRLVV</sequence>
<feature type="domain" description="FAD/NAD(P)-binding" evidence="5">
    <location>
        <begin position="7"/>
        <end position="287"/>
    </location>
</feature>
<dbReference type="SUPFAM" id="SSF51905">
    <property type="entry name" value="FAD/NAD(P)-binding domain"/>
    <property type="match status" value="1"/>
</dbReference>
<evidence type="ECO:0000256" key="4">
    <source>
        <dbReference type="ARBA" id="ARBA00023002"/>
    </source>
</evidence>
<evidence type="ECO:0000313" key="6">
    <source>
        <dbReference type="EMBL" id="KAB5588806.1"/>
    </source>
</evidence>
<keyword evidence="7" id="KW-1185">Reference proteome</keyword>
<keyword evidence="2" id="KW-0285">Flavoprotein</keyword>
<reference evidence="6 7" key="1">
    <citation type="journal article" date="2019" name="Fungal Biol. Biotechnol.">
        <title>Draft genome sequence of fastidious pathogen Ceratobasidium theobromae, which causes vascular-streak dieback in Theobroma cacao.</title>
        <authorList>
            <person name="Ali S.S."/>
            <person name="Asman A."/>
            <person name="Shao J."/>
            <person name="Firmansyah A.P."/>
            <person name="Susilo A.W."/>
            <person name="Rosmana A."/>
            <person name="McMahon P."/>
            <person name="Junaid M."/>
            <person name="Guest D."/>
            <person name="Kheng T.Y."/>
            <person name="Meinhardt L.W."/>
            <person name="Bailey B.A."/>
        </authorList>
    </citation>
    <scope>NUCLEOTIDE SEQUENCE [LARGE SCALE GENOMIC DNA]</scope>
    <source>
        <strain evidence="6 7">CT2</strain>
    </source>
</reference>
<keyword evidence="3" id="KW-0274">FAD</keyword>
<name>A0A5N5QBL3_9AGAM</name>
<dbReference type="EMBL" id="SSOP01000366">
    <property type="protein sequence ID" value="KAB5588806.1"/>
    <property type="molecule type" value="Genomic_DNA"/>
</dbReference>
<protein>
    <submittedName>
        <fullName evidence="6">Apoptosis-inducing factor 2</fullName>
    </submittedName>
</protein>
<organism evidence="6 7">
    <name type="scientific">Ceratobasidium theobromae</name>
    <dbReference type="NCBI Taxonomy" id="1582974"/>
    <lineage>
        <taxon>Eukaryota</taxon>
        <taxon>Fungi</taxon>
        <taxon>Dikarya</taxon>
        <taxon>Basidiomycota</taxon>
        <taxon>Agaricomycotina</taxon>
        <taxon>Agaricomycetes</taxon>
        <taxon>Cantharellales</taxon>
        <taxon>Ceratobasidiaceae</taxon>
        <taxon>Ceratobasidium</taxon>
    </lineage>
</organism>
<comment type="similarity">
    <text evidence="1">Belongs to the FAD-dependent oxidoreductase family.</text>
</comment>
<dbReference type="InterPro" id="IPR023753">
    <property type="entry name" value="FAD/NAD-binding_dom"/>
</dbReference>
<evidence type="ECO:0000256" key="1">
    <source>
        <dbReference type="ARBA" id="ARBA00006442"/>
    </source>
</evidence>
<dbReference type="AlphaFoldDB" id="A0A5N5QBL3"/>
<dbReference type="OrthoDB" id="202203at2759"/>
<evidence type="ECO:0000256" key="3">
    <source>
        <dbReference type="ARBA" id="ARBA00022827"/>
    </source>
</evidence>
<dbReference type="GO" id="GO:0005737">
    <property type="term" value="C:cytoplasm"/>
    <property type="evidence" value="ECO:0007669"/>
    <property type="project" value="TreeGrafter"/>
</dbReference>
<dbReference type="GO" id="GO:0050660">
    <property type="term" value="F:flavin adenine dinucleotide binding"/>
    <property type="evidence" value="ECO:0007669"/>
    <property type="project" value="TreeGrafter"/>
</dbReference>
<dbReference type="PANTHER" id="PTHR43735:SF3">
    <property type="entry name" value="FERROPTOSIS SUPPRESSOR PROTEIN 1"/>
    <property type="match status" value="1"/>
</dbReference>
<proteinExistence type="inferred from homology"/>
<evidence type="ECO:0000256" key="2">
    <source>
        <dbReference type="ARBA" id="ARBA00022630"/>
    </source>
</evidence>
<dbReference type="Gene3D" id="3.50.50.100">
    <property type="match status" value="1"/>
</dbReference>
<gene>
    <name evidence="6" type="ORF">CTheo_7748</name>
</gene>
<evidence type="ECO:0000313" key="7">
    <source>
        <dbReference type="Proteomes" id="UP000383932"/>
    </source>
</evidence>